<evidence type="ECO:0000313" key="1">
    <source>
        <dbReference type="EMBL" id="KHM90972.1"/>
    </source>
</evidence>
<dbReference type="Proteomes" id="UP000030969">
    <property type="component" value="Unassembled WGS sequence"/>
</dbReference>
<dbReference type="AlphaFoldDB" id="A0AAJ0IVN1"/>
<name>A0AAJ0IVN1_9XANT</name>
<proteinExistence type="predicted"/>
<reference evidence="1 3" key="1">
    <citation type="submission" date="2014-11" db="EMBL/GenBank/DDBJ databases">
        <title>Draft Genome Sequences of Xanthomonas vesicatoria Strains from the Balkan Peninsula.</title>
        <authorList>
            <person name="Vancheva T."/>
            <person name="Lefeuvre P."/>
            <person name="Bogatzevska N."/>
            <person name="Moncheva P."/>
            <person name="Koebnik R."/>
        </authorList>
    </citation>
    <scope>NUCLEOTIDE SEQUENCE [LARGE SCALE GENOMIC DNA]</scope>
    <source>
        <strain evidence="1 3">53M</strain>
    </source>
</reference>
<dbReference type="Proteomes" id="UP001430544">
    <property type="component" value="Unassembled WGS sequence"/>
</dbReference>
<keyword evidence="4" id="KW-1185">Reference proteome</keyword>
<dbReference type="RefSeq" id="WP_039423153.1">
    <property type="nucleotide sequence ID" value="NZ_CP018470.1"/>
</dbReference>
<sequence>MAHVLIEEGAVSLWTPPVIALQASDGAADPRARLPENPRRCDATGMDAWCMPISHPLRHPAIAHAVCVARYALATPWMS</sequence>
<gene>
    <name evidence="2" type="ORF">LN473_20330</name>
    <name evidence="1" type="ORF">OR61_20445</name>
</gene>
<evidence type="ECO:0000313" key="3">
    <source>
        <dbReference type="Proteomes" id="UP000030969"/>
    </source>
</evidence>
<organism evidence="1 3">
    <name type="scientific">Xanthomonas vesicatoria</name>
    <dbReference type="NCBI Taxonomy" id="56460"/>
    <lineage>
        <taxon>Bacteria</taxon>
        <taxon>Pseudomonadati</taxon>
        <taxon>Pseudomonadota</taxon>
        <taxon>Gammaproteobacteria</taxon>
        <taxon>Lysobacterales</taxon>
        <taxon>Lysobacteraceae</taxon>
        <taxon>Xanthomonas</taxon>
    </lineage>
</organism>
<reference evidence="2" key="2">
    <citation type="submission" date="2021-11" db="EMBL/GenBank/DDBJ databases">
        <title>Genome resources and taxonomic validation of 89 Xanthomonas strains.</title>
        <authorList>
            <person name="Tambong J.T."/>
        </authorList>
    </citation>
    <scope>NUCLEOTIDE SEQUENCE</scope>
    <source>
        <strain evidence="2">Bv 5-4A</strain>
    </source>
</reference>
<dbReference type="EMBL" id="JSYJ01000190">
    <property type="protein sequence ID" value="KHM90972.1"/>
    <property type="molecule type" value="Genomic_DNA"/>
</dbReference>
<dbReference type="EMBL" id="JAJIUN010000090">
    <property type="protein sequence ID" value="MCC8624283.1"/>
    <property type="molecule type" value="Genomic_DNA"/>
</dbReference>
<comment type="caution">
    <text evidence="1">The sequence shown here is derived from an EMBL/GenBank/DDBJ whole genome shotgun (WGS) entry which is preliminary data.</text>
</comment>
<evidence type="ECO:0000313" key="2">
    <source>
        <dbReference type="EMBL" id="MCC8624283.1"/>
    </source>
</evidence>
<evidence type="ECO:0000313" key="4">
    <source>
        <dbReference type="Proteomes" id="UP001430544"/>
    </source>
</evidence>
<protein>
    <submittedName>
        <fullName evidence="1">Uncharacterized protein</fullName>
    </submittedName>
</protein>
<accession>A0AAJ0IVN1</accession>